<evidence type="ECO:0000313" key="8">
    <source>
        <dbReference type="Proteomes" id="UP000823603"/>
    </source>
</evidence>
<dbReference type="PIRSF" id="PIRSF005426">
    <property type="entry name" value="Frp"/>
    <property type="match status" value="1"/>
</dbReference>
<dbReference type="EMBL" id="JADIMB010000134">
    <property type="protein sequence ID" value="MBO8471921.1"/>
    <property type="molecule type" value="Genomic_DNA"/>
</dbReference>
<feature type="domain" description="Nitroreductase" evidence="6">
    <location>
        <begin position="5"/>
        <end position="159"/>
    </location>
</feature>
<keyword evidence="3 5" id="KW-0288">FMN</keyword>
<reference evidence="7" key="1">
    <citation type="submission" date="2020-10" db="EMBL/GenBank/DDBJ databases">
        <authorList>
            <person name="Gilroy R."/>
        </authorList>
    </citation>
    <scope>NUCLEOTIDE SEQUENCE</scope>
    <source>
        <strain evidence="7">B2-22910</strain>
    </source>
</reference>
<dbReference type="Proteomes" id="UP000823603">
    <property type="component" value="Unassembled WGS sequence"/>
</dbReference>
<dbReference type="InterPro" id="IPR029479">
    <property type="entry name" value="Nitroreductase"/>
</dbReference>
<evidence type="ECO:0000256" key="1">
    <source>
        <dbReference type="ARBA" id="ARBA00008366"/>
    </source>
</evidence>
<evidence type="ECO:0000313" key="7">
    <source>
        <dbReference type="EMBL" id="MBO8471921.1"/>
    </source>
</evidence>
<protein>
    <submittedName>
        <fullName evidence="7">Nitroreductase family protein</fullName>
    </submittedName>
</protein>
<evidence type="ECO:0000256" key="5">
    <source>
        <dbReference type="PIRNR" id="PIRNR005426"/>
    </source>
</evidence>
<keyword evidence="5" id="KW-0521">NADP</keyword>
<dbReference type="PANTHER" id="PTHR43425:SF2">
    <property type="entry name" value="OXYGEN-INSENSITIVE NADPH NITROREDUCTASE"/>
    <property type="match status" value="1"/>
</dbReference>
<gene>
    <name evidence="7" type="ORF">IAB82_09045</name>
</gene>
<dbReference type="InterPro" id="IPR000415">
    <property type="entry name" value="Nitroreductase-like"/>
</dbReference>
<dbReference type="Gene3D" id="3.40.109.10">
    <property type="entry name" value="NADH Oxidase"/>
    <property type="match status" value="1"/>
</dbReference>
<dbReference type="Pfam" id="PF00881">
    <property type="entry name" value="Nitroreductase"/>
    <property type="match status" value="1"/>
</dbReference>
<accession>A0A9D9IH06</accession>
<evidence type="ECO:0000256" key="3">
    <source>
        <dbReference type="ARBA" id="ARBA00022643"/>
    </source>
</evidence>
<name>A0A9D9IH06_9BACT</name>
<comment type="caution">
    <text evidence="7">The sequence shown here is derived from an EMBL/GenBank/DDBJ whole genome shotgun (WGS) entry which is preliminary data.</text>
</comment>
<keyword evidence="4 5" id="KW-0560">Oxidoreductase</keyword>
<evidence type="ECO:0000256" key="4">
    <source>
        <dbReference type="ARBA" id="ARBA00023002"/>
    </source>
</evidence>
<reference evidence="7" key="2">
    <citation type="journal article" date="2021" name="PeerJ">
        <title>Extensive microbial diversity within the chicken gut microbiome revealed by metagenomics and culture.</title>
        <authorList>
            <person name="Gilroy R."/>
            <person name="Ravi A."/>
            <person name="Getino M."/>
            <person name="Pursley I."/>
            <person name="Horton D.L."/>
            <person name="Alikhan N.F."/>
            <person name="Baker D."/>
            <person name="Gharbi K."/>
            <person name="Hall N."/>
            <person name="Watson M."/>
            <person name="Adriaenssens E.M."/>
            <person name="Foster-Nyarko E."/>
            <person name="Jarju S."/>
            <person name="Secka A."/>
            <person name="Antonio M."/>
            <person name="Oren A."/>
            <person name="Chaudhuri R.R."/>
            <person name="La Ragione R."/>
            <person name="Hildebrand F."/>
            <person name="Pallen M.J."/>
        </authorList>
    </citation>
    <scope>NUCLEOTIDE SEQUENCE</scope>
    <source>
        <strain evidence="7">B2-22910</strain>
    </source>
</reference>
<sequence>MTDFKDRRSIRKYKRQELPAGLIDRLVKEASRAATMGGMQLYSVVVTESAAGKEKLAKAHHDQPMVTQAAAVLTFCADFNRFSRWCLQRDADPGYGNFISFVNAATDTLLFAQAFCTLAEENGLGTCILGTTVFNPEMIIRILELPPLVVPVLTVAAGYPDEWPEQTDRLPEEGIIHREKYTCFSTGQIDMIYAQKEALPESRHFVQINGTENLAQVFTRYRFTRKDNEEMSRKMLEVLKDQGFLDDLTQNDKVQ</sequence>
<dbReference type="SUPFAM" id="SSF55469">
    <property type="entry name" value="FMN-dependent nitroreductase-like"/>
    <property type="match status" value="1"/>
</dbReference>
<evidence type="ECO:0000256" key="2">
    <source>
        <dbReference type="ARBA" id="ARBA00022630"/>
    </source>
</evidence>
<dbReference type="AlphaFoldDB" id="A0A9D9IH06"/>
<keyword evidence="2 5" id="KW-0285">Flavoprotein</keyword>
<dbReference type="GO" id="GO:0016491">
    <property type="term" value="F:oxidoreductase activity"/>
    <property type="evidence" value="ECO:0007669"/>
    <property type="project" value="UniProtKB-UniRule"/>
</dbReference>
<evidence type="ECO:0000259" key="6">
    <source>
        <dbReference type="Pfam" id="PF00881"/>
    </source>
</evidence>
<organism evidence="7 8">
    <name type="scientific">Candidatus Cryptobacteroides faecavium</name>
    <dbReference type="NCBI Taxonomy" id="2840762"/>
    <lineage>
        <taxon>Bacteria</taxon>
        <taxon>Pseudomonadati</taxon>
        <taxon>Bacteroidota</taxon>
        <taxon>Bacteroidia</taxon>
        <taxon>Bacteroidales</taxon>
        <taxon>Candidatus Cryptobacteroides</taxon>
    </lineage>
</organism>
<proteinExistence type="inferred from homology"/>
<comment type="similarity">
    <text evidence="1 5">Belongs to the flavin oxidoreductase frp family.</text>
</comment>
<dbReference type="InterPro" id="IPR016446">
    <property type="entry name" value="Flavin_OxRdtase_Frp"/>
</dbReference>
<dbReference type="PANTHER" id="PTHR43425">
    <property type="entry name" value="OXYGEN-INSENSITIVE NADPH NITROREDUCTASE"/>
    <property type="match status" value="1"/>
</dbReference>